<evidence type="ECO:0000256" key="1">
    <source>
        <dbReference type="ARBA" id="ARBA00004651"/>
    </source>
</evidence>
<keyword evidence="4" id="KW-1133">Transmembrane helix</keyword>
<dbReference type="GO" id="GO:0005886">
    <property type="term" value="C:plasma membrane"/>
    <property type="evidence" value="ECO:0007669"/>
    <property type="project" value="UniProtKB-SubCell"/>
</dbReference>
<evidence type="ECO:0000256" key="5">
    <source>
        <dbReference type="ARBA" id="ARBA00023136"/>
    </source>
</evidence>
<gene>
    <name evidence="7" type="ORF">SNAT2548_LOCUS18060</name>
</gene>
<evidence type="ECO:0000259" key="6">
    <source>
        <dbReference type="Pfam" id="PF13515"/>
    </source>
</evidence>
<dbReference type="InterPro" id="IPR049453">
    <property type="entry name" value="Memb_transporter_dom"/>
</dbReference>
<dbReference type="Pfam" id="PF13515">
    <property type="entry name" value="FUSC_2"/>
    <property type="match status" value="1"/>
</dbReference>
<feature type="domain" description="Integral membrane bound transporter" evidence="6">
    <location>
        <begin position="481"/>
        <end position="612"/>
    </location>
</feature>
<evidence type="ECO:0000256" key="3">
    <source>
        <dbReference type="ARBA" id="ARBA00022692"/>
    </source>
</evidence>
<proteinExistence type="predicted"/>
<keyword evidence="3" id="KW-0812">Transmembrane</keyword>
<protein>
    <recommendedName>
        <fullName evidence="6">Integral membrane bound transporter domain-containing protein</fullName>
    </recommendedName>
</protein>
<comment type="caution">
    <text evidence="7">The sequence shown here is derived from an EMBL/GenBank/DDBJ whole genome shotgun (WGS) entry which is preliminary data.</text>
</comment>
<name>A0A812PIP8_9DINO</name>
<evidence type="ECO:0000256" key="4">
    <source>
        <dbReference type="ARBA" id="ARBA00022989"/>
    </source>
</evidence>
<dbReference type="Proteomes" id="UP000604046">
    <property type="component" value="Unassembled WGS sequence"/>
</dbReference>
<sequence>MASPAPKRGSISTMLSASRHYAGLHLPEIHPEFRSDMTQLSKVSRPRMQTIWGMKVEWALRTSFAAALTATYAVHPEVQSADWDHATVFAPVLAIACVSGPNLGATLHHAWQMWTATVIGCFASMVVNETLRPVQPAWLRELLTCFLFLLTVFFLCSRPWALVQKRVSVGVMLCGTIPMSVSGHEKEWWFPWTTGTPCTVGLLASVLAMLLPVPHFAYRELRRRLAHQAATQRQVLQCQYHSVASASRAQHVAAAHLLEGFRDNLAAMRGLLSAAQHELFLCPRRYGRLKRSVTFFETQLTALRSLQVTAQSNTGINSATHVKFQKVTDSSWRASLKAVADAVNEVVTAEAEQPFDENLASELEAAQKALDDDVANARAEIVYPQGSLYNEDEHNADHFVEHINRMASYFALNELIVACVKMCKLPAAVHPPARRRLLQTAGRVRRWLSMPSLAMAKEAFKKTLSLGVLSIFAWIPEMREGRPEFMWGFIAACFVFSDNEGSSINTGIGRIVGTLFGGMVGLIALNCLSQLNVQHYETGGLVVYVIVCVSWTTFCSLMRSSPRHGYTATVAGFSIYIMVVGKLESFGQKTAHDVVLHRIQEQFIGASVYILVEMLLWRRSAREKVNDEQLSILRAIQTSFKTAVAPHLAFIAKQESKVGSLIETAKAERAGNQAVETAKSGLVAASSEPTFWSKSFPFSQYQRLLHSEEKALRLTHTLAAATRDAAIEEIDEMVPTLVASYSAAASKSLEAVIKKMEQWEAMGNSLCEICRFTVDSGAHAHGTLDLESTLPESEVIAAALALFDLQNADGLLRIGASKHFERFVATHKPTSNSYALSVNAMLFCLLNFTATMVELGDRLRVVQATERAVLHA</sequence>
<evidence type="ECO:0000313" key="8">
    <source>
        <dbReference type="Proteomes" id="UP000604046"/>
    </source>
</evidence>
<dbReference type="PANTHER" id="PTHR30509:SF9">
    <property type="entry name" value="MULTIDRUG RESISTANCE PROTEIN MDTO"/>
    <property type="match status" value="1"/>
</dbReference>
<dbReference type="EMBL" id="CAJNDS010002132">
    <property type="protein sequence ID" value="CAE7344677.1"/>
    <property type="molecule type" value="Genomic_DNA"/>
</dbReference>
<organism evidence="7 8">
    <name type="scientific">Symbiodinium natans</name>
    <dbReference type="NCBI Taxonomy" id="878477"/>
    <lineage>
        <taxon>Eukaryota</taxon>
        <taxon>Sar</taxon>
        <taxon>Alveolata</taxon>
        <taxon>Dinophyceae</taxon>
        <taxon>Suessiales</taxon>
        <taxon>Symbiodiniaceae</taxon>
        <taxon>Symbiodinium</taxon>
    </lineage>
</organism>
<dbReference type="PANTHER" id="PTHR30509">
    <property type="entry name" value="P-HYDROXYBENZOIC ACID EFFLUX PUMP SUBUNIT-RELATED"/>
    <property type="match status" value="1"/>
</dbReference>
<reference evidence="7" key="1">
    <citation type="submission" date="2021-02" db="EMBL/GenBank/DDBJ databases">
        <authorList>
            <person name="Dougan E. K."/>
            <person name="Rhodes N."/>
            <person name="Thang M."/>
            <person name="Chan C."/>
        </authorList>
    </citation>
    <scope>NUCLEOTIDE SEQUENCE</scope>
</reference>
<dbReference type="AlphaFoldDB" id="A0A812PIP8"/>
<comment type="subcellular location">
    <subcellularLocation>
        <location evidence="1">Cell membrane</location>
        <topology evidence="1">Multi-pass membrane protein</topology>
    </subcellularLocation>
</comment>
<accession>A0A812PIP8</accession>
<keyword evidence="8" id="KW-1185">Reference proteome</keyword>
<keyword evidence="2" id="KW-1003">Cell membrane</keyword>
<evidence type="ECO:0000313" key="7">
    <source>
        <dbReference type="EMBL" id="CAE7344677.1"/>
    </source>
</evidence>
<keyword evidence="5" id="KW-0472">Membrane</keyword>
<dbReference type="OrthoDB" id="68611at2759"/>
<evidence type="ECO:0000256" key="2">
    <source>
        <dbReference type="ARBA" id="ARBA00022475"/>
    </source>
</evidence>